<dbReference type="InterPro" id="IPR006976">
    <property type="entry name" value="VanZ-like"/>
</dbReference>
<evidence type="ECO:0000313" key="4">
    <source>
        <dbReference type="EMBL" id="HJF33019.1"/>
    </source>
</evidence>
<evidence type="ECO:0000313" key="5">
    <source>
        <dbReference type="Proteomes" id="UP000698173"/>
    </source>
</evidence>
<gene>
    <name evidence="4" type="ORF">K8V56_14755</name>
</gene>
<organism evidence="4 5">
    <name type="scientific">Sporosarcina psychrophila</name>
    <name type="common">Bacillus psychrophilus</name>
    <dbReference type="NCBI Taxonomy" id="1476"/>
    <lineage>
        <taxon>Bacteria</taxon>
        <taxon>Bacillati</taxon>
        <taxon>Bacillota</taxon>
        <taxon>Bacilli</taxon>
        <taxon>Bacillales</taxon>
        <taxon>Caryophanaceae</taxon>
        <taxon>Sporosarcina</taxon>
    </lineage>
</organism>
<feature type="chain" id="PRO_5038820728" evidence="2">
    <location>
        <begin position="20"/>
        <end position="158"/>
    </location>
</feature>
<dbReference type="EMBL" id="DYWT01000237">
    <property type="protein sequence ID" value="HJF33019.1"/>
    <property type="molecule type" value="Genomic_DNA"/>
</dbReference>
<feature type="transmembrane region" description="Helical" evidence="1">
    <location>
        <begin position="129"/>
        <end position="149"/>
    </location>
</feature>
<dbReference type="AlphaFoldDB" id="A0A921G1M3"/>
<accession>A0A921G1M3</accession>
<protein>
    <submittedName>
        <fullName evidence="4">VanZ family protein</fullName>
    </submittedName>
</protein>
<keyword evidence="1" id="KW-1133">Transmembrane helix</keyword>
<dbReference type="PANTHER" id="PTHR28008:SF1">
    <property type="entry name" value="DOMAIN PROTEIN, PUTATIVE (AFU_ORTHOLOGUE AFUA_3G10980)-RELATED"/>
    <property type="match status" value="1"/>
</dbReference>
<evidence type="ECO:0000256" key="2">
    <source>
        <dbReference type="SAM" id="SignalP"/>
    </source>
</evidence>
<keyword evidence="1" id="KW-0812">Transmembrane</keyword>
<feature type="signal peptide" evidence="2">
    <location>
        <begin position="1"/>
        <end position="19"/>
    </location>
</feature>
<feature type="domain" description="VanZ-like" evidence="3">
    <location>
        <begin position="4"/>
        <end position="146"/>
    </location>
</feature>
<sequence length="158" mass="18166">MKKLLILTILLGILFFSSGQTPEQQSLIPTLEKWLPGEPLKSSLSNLHVPYWGKMISIEERGYYPFVEFLLRKGAHFFTFGFIASVIYLILPTHTFRLLNATWITLLLAIGDEYHQSLTSGRTPTLQDVLLDMTGAITFLLLLRLFLLMKRPKKARKR</sequence>
<dbReference type="InterPro" id="IPR016747">
    <property type="entry name" value="Phosphotransbutyrylase"/>
</dbReference>
<dbReference type="Pfam" id="PF04892">
    <property type="entry name" value="VanZ"/>
    <property type="match status" value="1"/>
</dbReference>
<proteinExistence type="predicted"/>
<reference evidence="4" key="1">
    <citation type="journal article" date="2021" name="PeerJ">
        <title>Extensive microbial diversity within the chicken gut microbiome revealed by metagenomics and culture.</title>
        <authorList>
            <person name="Gilroy R."/>
            <person name="Ravi A."/>
            <person name="Getino M."/>
            <person name="Pursley I."/>
            <person name="Horton D.L."/>
            <person name="Alikhan N.F."/>
            <person name="Baker D."/>
            <person name="Gharbi K."/>
            <person name="Hall N."/>
            <person name="Watson M."/>
            <person name="Adriaenssens E.M."/>
            <person name="Foster-Nyarko E."/>
            <person name="Jarju S."/>
            <person name="Secka A."/>
            <person name="Antonio M."/>
            <person name="Oren A."/>
            <person name="Chaudhuri R.R."/>
            <person name="La Ragione R."/>
            <person name="Hildebrand F."/>
            <person name="Pallen M.J."/>
        </authorList>
    </citation>
    <scope>NUCLEOTIDE SEQUENCE</scope>
    <source>
        <strain evidence="4">CHK171-7178</strain>
    </source>
</reference>
<feature type="transmembrane region" description="Helical" evidence="1">
    <location>
        <begin position="74"/>
        <end position="91"/>
    </location>
</feature>
<dbReference type="Proteomes" id="UP000698173">
    <property type="component" value="Unassembled WGS sequence"/>
</dbReference>
<dbReference type="NCBIfam" id="NF037970">
    <property type="entry name" value="vanZ_1"/>
    <property type="match status" value="1"/>
</dbReference>
<dbReference type="PANTHER" id="PTHR28008">
    <property type="entry name" value="DOMAIN PROTEIN, PUTATIVE (AFU_ORTHOLOGUE AFUA_3G10980)-RELATED"/>
    <property type="match status" value="1"/>
</dbReference>
<evidence type="ECO:0000256" key="1">
    <source>
        <dbReference type="SAM" id="Phobius"/>
    </source>
</evidence>
<dbReference type="PIRSF" id="PIRSF019083">
    <property type="entry name" value="UCP019083_VanZ"/>
    <property type="match status" value="1"/>
</dbReference>
<reference evidence="4" key="2">
    <citation type="submission" date="2021-09" db="EMBL/GenBank/DDBJ databases">
        <authorList>
            <person name="Gilroy R."/>
        </authorList>
    </citation>
    <scope>NUCLEOTIDE SEQUENCE</scope>
    <source>
        <strain evidence="4">CHK171-7178</strain>
    </source>
</reference>
<keyword evidence="2" id="KW-0732">Signal</keyword>
<keyword evidence="1" id="KW-0472">Membrane</keyword>
<comment type="caution">
    <text evidence="4">The sequence shown here is derived from an EMBL/GenBank/DDBJ whole genome shotgun (WGS) entry which is preliminary data.</text>
</comment>
<evidence type="ECO:0000259" key="3">
    <source>
        <dbReference type="Pfam" id="PF04892"/>
    </source>
</evidence>
<name>A0A921G1M3_SPOPS</name>